<evidence type="ECO:0000256" key="3">
    <source>
        <dbReference type="ARBA" id="ARBA00021874"/>
    </source>
</evidence>
<dbReference type="Proteomes" id="UP000517187">
    <property type="component" value="Unassembled WGS sequence"/>
</dbReference>
<dbReference type="AlphaFoldDB" id="A0A7W9ZU52"/>
<dbReference type="SUPFAM" id="SSF75304">
    <property type="entry name" value="Amidase signature (AS) enzymes"/>
    <property type="match status" value="1"/>
</dbReference>
<evidence type="ECO:0000256" key="1">
    <source>
        <dbReference type="ARBA" id="ARBA00003871"/>
    </source>
</evidence>
<accession>A0A7W9ZU52</accession>
<dbReference type="InterPro" id="IPR020556">
    <property type="entry name" value="Amidase_CS"/>
</dbReference>
<dbReference type="Gene3D" id="3.90.1300.10">
    <property type="entry name" value="Amidase signature (AS) domain"/>
    <property type="match status" value="1"/>
</dbReference>
<reference evidence="5 6" key="1">
    <citation type="submission" date="2020-08" db="EMBL/GenBank/DDBJ databases">
        <title>Genomic Encyclopedia of Type Strains, Phase IV (KMG-V): Genome sequencing to study the core and pangenomes of soil and plant-associated prokaryotes.</title>
        <authorList>
            <person name="Whitman W."/>
        </authorList>
    </citation>
    <scope>NUCLEOTIDE SEQUENCE [LARGE SCALE GENOMIC DNA]</scope>
    <source>
        <strain evidence="5 6">SEMIA 4011</strain>
    </source>
</reference>
<organism evidence="5 6">
    <name type="scientific">Rhizobium leguminosarum</name>
    <dbReference type="NCBI Taxonomy" id="384"/>
    <lineage>
        <taxon>Bacteria</taxon>
        <taxon>Pseudomonadati</taxon>
        <taxon>Pseudomonadota</taxon>
        <taxon>Alphaproteobacteria</taxon>
        <taxon>Hyphomicrobiales</taxon>
        <taxon>Rhizobiaceae</taxon>
        <taxon>Rhizobium/Agrobacterium group</taxon>
        <taxon>Rhizobium</taxon>
    </lineage>
</organism>
<evidence type="ECO:0000259" key="4">
    <source>
        <dbReference type="Pfam" id="PF01425"/>
    </source>
</evidence>
<dbReference type="RefSeq" id="WP_184695569.1">
    <property type="nucleotide sequence ID" value="NZ_JACIIJ010000008.1"/>
</dbReference>
<dbReference type="GO" id="GO:0016787">
    <property type="term" value="F:hydrolase activity"/>
    <property type="evidence" value="ECO:0007669"/>
    <property type="project" value="UniProtKB-KW"/>
</dbReference>
<evidence type="ECO:0000256" key="2">
    <source>
        <dbReference type="ARBA" id="ARBA00009199"/>
    </source>
</evidence>
<sequence length="480" mass="50328">MNDLSRPAPPDGLALAAAIGSGRLSRRSVTSEAVARIRRVNPALNAIVDDLGDDAMAMTTASAPGGVFDGVPTVIKDLFMPVAGARMTNGSQVCSTVVAPFDAEVVRRGRATGISILGTTTSPEFGTSYTTESRLFGKTANPWSLEHTAGGSSGGSAALVAARAVPFAFGNDGGGSLRVPASCCGIFGLKPSRGRVPMGPMIGEGWAGMGCNNIMSISVRDSAAMLDALSGMETGAPYAAPHDEDSLLSCCAKRSARLRIGLVTQLDPFATSSQCLQAVEDAARLCEELGHHVETVTLPVDAIEYYDTVFTIIGAQTRSFIGMIEEMGGRAVDHGALETRTRIILREKGEVSGANYAAAVDYIHAFGRRMGRLLGDYDVLLSPTLAKPPQLLGSFDMKDSETLSDLIERFHSFSPFTSLFNASGQPAMSVPLCWSPEGLPIGAHFAAGFGREGLLFSLAAQLEEARPWAGRIPSLNALAP</sequence>
<dbReference type="InterPro" id="IPR000120">
    <property type="entry name" value="Amidase"/>
</dbReference>
<protein>
    <recommendedName>
        <fullName evidence="3">Indoleacetamide hydrolase</fullName>
    </recommendedName>
</protein>
<dbReference type="PROSITE" id="PS00571">
    <property type="entry name" value="AMIDASES"/>
    <property type="match status" value="1"/>
</dbReference>
<proteinExistence type="inferred from homology"/>
<name>A0A7W9ZU52_RHILE</name>
<comment type="caution">
    <text evidence="5">The sequence shown here is derived from an EMBL/GenBank/DDBJ whole genome shotgun (WGS) entry which is preliminary data.</text>
</comment>
<dbReference type="InterPro" id="IPR036928">
    <property type="entry name" value="AS_sf"/>
</dbReference>
<dbReference type="PANTHER" id="PTHR11895:SF7">
    <property type="entry name" value="GLUTAMYL-TRNA(GLN) AMIDOTRANSFERASE SUBUNIT A, MITOCHONDRIAL"/>
    <property type="match status" value="1"/>
</dbReference>
<dbReference type="EMBL" id="JACIIJ010000008">
    <property type="protein sequence ID" value="MBB6222875.1"/>
    <property type="molecule type" value="Genomic_DNA"/>
</dbReference>
<dbReference type="PANTHER" id="PTHR11895">
    <property type="entry name" value="TRANSAMIDASE"/>
    <property type="match status" value="1"/>
</dbReference>
<keyword evidence="5" id="KW-0378">Hydrolase</keyword>
<dbReference type="InterPro" id="IPR023631">
    <property type="entry name" value="Amidase_dom"/>
</dbReference>
<dbReference type="Pfam" id="PF01425">
    <property type="entry name" value="Amidase"/>
    <property type="match status" value="1"/>
</dbReference>
<gene>
    <name evidence="5" type="ORF">GGE66_003860</name>
</gene>
<comment type="similarity">
    <text evidence="2">Belongs to the amidase family.</text>
</comment>
<evidence type="ECO:0000313" key="6">
    <source>
        <dbReference type="Proteomes" id="UP000517187"/>
    </source>
</evidence>
<comment type="function">
    <text evidence="1">Hydrolyzes indole-3-acetamide (IAM) into indole-3-acetic acid (IAA).</text>
</comment>
<feature type="domain" description="Amidase" evidence="4">
    <location>
        <begin position="29"/>
        <end position="455"/>
    </location>
</feature>
<evidence type="ECO:0000313" key="5">
    <source>
        <dbReference type="EMBL" id="MBB6222875.1"/>
    </source>
</evidence>